<protein>
    <submittedName>
        <fullName evidence="1">Phage protein NinX family protein</fullName>
    </submittedName>
</protein>
<comment type="caution">
    <text evidence="1">The sequence shown here is derived from an EMBL/GenBank/DDBJ whole genome shotgun (WGS) entry which is preliminary data.</text>
</comment>
<sequence length="132" mass="14139">MIEVKTASLVGSALDWAVAVATDAGDVDITENGVSCIYQLPEGGCWTNLYQPSVDWSQAGPLITEYQVALIPEAHDGKEGTERSGRWGADVYYKGGEQYTTEHCDTALIAACQAIVATEFGDTVQVPKELLP</sequence>
<accession>A0ABU8ZU19</accession>
<gene>
    <name evidence="1" type="ORF">WLF18_01755</name>
</gene>
<evidence type="ECO:0000313" key="2">
    <source>
        <dbReference type="Proteomes" id="UP001386972"/>
    </source>
</evidence>
<dbReference type="RefSeq" id="WP_340610068.1">
    <property type="nucleotide sequence ID" value="NZ_JBBNAW010000001.1"/>
</dbReference>
<dbReference type="Pfam" id="PF10765">
    <property type="entry name" value="Phage_P22_NinX"/>
    <property type="match status" value="1"/>
</dbReference>
<proteinExistence type="predicted"/>
<dbReference type="InterPro" id="IPR019701">
    <property type="entry name" value="Phage_P22_NinX"/>
</dbReference>
<dbReference type="EMBL" id="JBBNAW010000001">
    <property type="protein sequence ID" value="MEK2607835.1"/>
    <property type="molecule type" value="Genomic_DNA"/>
</dbReference>
<reference evidence="1 2" key="1">
    <citation type="submission" date="2024-03" db="EMBL/GenBank/DDBJ databases">
        <title>Screening, Identification and Application of a Plant Lactobacillus Strain.</title>
        <authorList>
            <person name="Li Y.L."/>
        </authorList>
    </citation>
    <scope>NUCLEOTIDE SEQUENCE [LARGE SCALE GENOMIC DNA]</scope>
    <source>
        <strain evidence="1 2">JDB</strain>
    </source>
</reference>
<dbReference type="Proteomes" id="UP001386972">
    <property type="component" value="Unassembled WGS sequence"/>
</dbReference>
<name>A0ABU8ZU19_9PSED</name>
<organism evidence="1 2">
    <name type="scientific">Pseudomonas shirazensis</name>
    <dbReference type="NCBI Taxonomy" id="2745494"/>
    <lineage>
        <taxon>Bacteria</taxon>
        <taxon>Pseudomonadati</taxon>
        <taxon>Pseudomonadota</taxon>
        <taxon>Gammaproteobacteria</taxon>
        <taxon>Pseudomonadales</taxon>
        <taxon>Pseudomonadaceae</taxon>
        <taxon>Pseudomonas</taxon>
    </lineage>
</organism>
<keyword evidence="2" id="KW-1185">Reference proteome</keyword>
<evidence type="ECO:0000313" key="1">
    <source>
        <dbReference type="EMBL" id="MEK2607835.1"/>
    </source>
</evidence>